<dbReference type="PANTHER" id="PTHR34220">
    <property type="entry name" value="SENSOR HISTIDINE KINASE YPDA"/>
    <property type="match status" value="1"/>
</dbReference>
<evidence type="ECO:0000259" key="8">
    <source>
        <dbReference type="PROSITE" id="PS50109"/>
    </source>
</evidence>
<keyword evidence="4" id="KW-0547">Nucleotide-binding</keyword>
<evidence type="ECO:0000256" key="4">
    <source>
        <dbReference type="ARBA" id="ARBA00022741"/>
    </source>
</evidence>
<dbReference type="PANTHER" id="PTHR34220:SF7">
    <property type="entry name" value="SENSOR HISTIDINE KINASE YPDA"/>
    <property type="match status" value="1"/>
</dbReference>
<evidence type="ECO:0000313" key="10">
    <source>
        <dbReference type="Proteomes" id="UP000316882"/>
    </source>
</evidence>
<accession>A0A4Y3PM94</accession>
<dbReference type="PRINTS" id="PR00344">
    <property type="entry name" value="BCTRLSENSOR"/>
</dbReference>
<evidence type="ECO:0000256" key="3">
    <source>
        <dbReference type="ARBA" id="ARBA00022679"/>
    </source>
</evidence>
<dbReference type="GO" id="GO:0005524">
    <property type="term" value="F:ATP binding"/>
    <property type="evidence" value="ECO:0007669"/>
    <property type="project" value="UniProtKB-KW"/>
</dbReference>
<keyword evidence="6" id="KW-0067">ATP-binding</keyword>
<dbReference type="Gene3D" id="3.30.565.10">
    <property type="entry name" value="Histidine kinase-like ATPase, C-terminal domain"/>
    <property type="match status" value="1"/>
</dbReference>
<evidence type="ECO:0000256" key="2">
    <source>
        <dbReference type="ARBA" id="ARBA00012438"/>
    </source>
</evidence>
<protein>
    <recommendedName>
        <fullName evidence="2">histidine kinase</fullName>
        <ecNumber evidence="2">2.7.13.3</ecNumber>
    </recommendedName>
</protein>
<dbReference type="RefSeq" id="WP_122965790.1">
    <property type="nucleotide sequence ID" value="NZ_BJMH01000004.1"/>
</dbReference>
<dbReference type="GO" id="GO:0000155">
    <property type="term" value="F:phosphorelay sensor kinase activity"/>
    <property type="evidence" value="ECO:0007669"/>
    <property type="project" value="InterPro"/>
</dbReference>
<evidence type="ECO:0000256" key="1">
    <source>
        <dbReference type="ARBA" id="ARBA00000085"/>
    </source>
</evidence>
<evidence type="ECO:0000256" key="7">
    <source>
        <dbReference type="ARBA" id="ARBA00023012"/>
    </source>
</evidence>
<gene>
    <name evidence="9" type="ORF">BPA01_11310</name>
</gene>
<dbReference type="Pfam" id="PF02518">
    <property type="entry name" value="HATPase_c"/>
    <property type="match status" value="1"/>
</dbReference>
<dbReference type="SMART" id="SM00387">
    <property type="entry name" value="HATPase_c"/>
    <property type="match status" value="1"/>
</dbReference>
<comment type="caution">
    <text evidence="9">The sequence shown here is derived from an EMBL/GenBank/DDBJ whole genome shotgun (WGS) entry which is preliminary data.</text>
</comment>
<keyword evidence="3" id="KW-0808">Transferase</keyword>
<dbReference type="InterPro" id="IPR004358">
    <property type="entry name" value="Sig_transdc_His_kin-like_C"/>
</dbReference>
<evidence type="ECO:0000256" key="6">
    <source>
        <dbReference type="ARBA" id="ARBA00022840"/>
    </source>
</evidence>
<dbReference type="SUPFAM" id="SSF55874">
    <property type="entry name" value="ATPase domain of HSP90 chaperone/DNA topoisomerase II/histidine kinase"/>
    <property type="match status" value="1"/>
</dbReference>
<dbReference type="InterPro" id="IPR005467">
    <property type="entry name" value="His_kinase_dom"/>
</dbReference>
<dbReference type="AlphaFoldDB" id="A0A4Y3PM94"/>
<dbReference type="InterPro" id="IPR003594">
    <property type="entry name" value="HATPase_dom"/>
</dbReference>
<dbReference type="InterPro" id="IPR036890">
    <property type="entry name" value="HATPase_C_sf"/>
</dbReference>
<dbReference type="Pfam" id="PF06580">
    <property type="entry name" value="His_kinase"/>
    <property type="match status" value="1"/>
</dbReference>
<dbReference type="GO" id="GO:0016020">
    <property type="term" value="C:membrane"/>
    <property type="evidence" value="ECO:0007669"/>
    <property type="project" value="InterPro"/>
</dbReference>
<dbReference type="Proteomes" id="UP000316882">
    <property type="component" value="Unassembled WGS sequence"/>
</dbReference>
<evidence type="ECO:0000256" key="5">
    <source>
        <dbReference type="ARBA" id="ARBA00022777"/>
    </source>
</evidence>
<sequence>MITVHADSPEDVVYRLAIPLANTGQQEVSRKLVEAALPKPTMRADRVSAAPSGEGALAEAEILVVDDDSAGWTGGYANSGKQDENTLNSIASLSRSEPDRMASLLNEFGQYLRESFRFESSEPLIPFERELALVRSYLHIEKVRFEDWLSYQIEISTTTDFLIPPLTLQTLVENAIRHGIMQQAEGGHVLIRVYRTDEHVCVAVEDDGVGIAADVLEHLFTDSLSGGIGLKNIERRLRQLFGQGLRINSAQGTGTEILIRLPLEKVGISYESNHRG</sequence>
<organism evidence="9 10">
    <name type="scientific">Brevibacillus parabrevis</name>
    <dbReference type="NCBI Taxonomy" id="54914"/>
    <lineage>
        <taxon>Bacteria</taxon>
        <taxon>Bacillati</taxon>
        <taxon>Bacillota</taxon>
        <taxon>Bacilli</taxon>
        <taxon>Bacillales</taxon>
        <taxon>Paenibacillaceae</taxon>
        <taxon>Brevibacillus</taxon>
    </lineage>
</organism>
<keyword evidence="7" id="KW-0902">Two-component regulatory system</keyword>
<name>A0A4Y3PM94_BREPA</name>
<dbReference type="EC" id="2.7.13.3" evidence="2"/>
<dbReference type="InterPro" id="IPR010559">
    <property type="entry name" value="Sig_transdc_His_kin_internal"/>
</dbReference>
<reference evidence="9 10" key="1">
    <citation type="submission" date="2019-06" db="EMBL/GenBank/DDBJ databases">
        <title>Whole genome shotgun sequence of Brevibacillus parabrevis NBRC 12334.</title>
        <authorList>
            <person name="Hosoyama A."/>
            <person name="Uohara A."/>
            <person name="Ohji S."/>
            <person name="Ichikawa N."/>
        </authorList>
    </citation>
    <scope>NUCLEOTIDE SEQUENCE [LARGE SCALE GENOMIC DNA]</scope>
    <source>
        <strain evidence="9 10">NBRC 12334</strain>
    </source>
</reference>
<dbReference type="InterPro" id="IPR050640">
    <property type="entry name" value="Bact_2-comp_sensor_kinase"/>
</dbReference>
<keyword evidence="5" id="KW-0418">Kinase</keyword>
<feature type="domain" description="Histidine kinase" evidence="8">
    <location>
        <begin position="168"/>
        <end position="265"/>
    </location>
</feature>
<dbReference type="EMBL" id="BJMH01000004">
    <property type="protein sequence ID" value="GEB31551.1"/>
    <property type="molecule type" value="Genomic_DNA"/>
</dbReference>
<keyword evidence="10" id="KW-1185">Reference proteome</keyword>
<proteinExistence type="predicted"/>
<dbReference type="PROSITE" id="PS50109">
    <property type="entry name" value="HIS_KIN"/>
    <property type="match status" value="1"/>
</dbReference>
<comment type="catalytic activity">
    <reaction evidence="1">
        <text>ATP + protein L-histidine = ADP + protein N-phospho-L-histidine.</text>
        <dbReference type="EC" id="2.7.13.3"/>
    </reaction>
</comment>
<evidence type="ECO:0000313" key="9">
    <source>
        <dbReference type="EMBL" id="GEB31551.1"/>
    </source>
</evidence>